<feature type="non-terminal residue" evidence="1">
    <location>
        <position position="71"/>
    </location>
</feature>
<protein>
    <submittedName>
        <fullName evidence="1 2">Uncharacterized protein</fullName>
    </submittedName>
</protein>
<name>A0A180G479_PUCT1</name>
<dbReference type="STRING" id="630390.A0A180G479"/>
<evidence type="ECO:0000313" key="3">
    <source>
        <dbReference type="Proteomes" id="UP000005240"/>
    </source>
</evidence>
<dbReference type="EnsemblFungi" id="PTTG_29445-t43_1">
    <property type="protein sequence ID" value="PTTG_29445-t43_1-p1"/>
    <property type="gene ID" value="PTTG_29445"/>
</dbReference>
<dbReference type="AlphaFoldDB" id="A0A180G479"/>
<dbReference type="PANTHER" id="PTHR47501:SF5">
    <property type="entry name" value="HAT C-TERMINAL DIMERISATION DOMAIN-CONTAINING PROTEIN"/>
    <property type="match status" value="1"/>
</dbReference>
<dbReference type="Proteomes" id="UP000005240">
    <property type="component" value="Unassembled WGS sequence"/>
</dbReference>
<reference evidence="1" key="2">
    <citation type="submission" date="2016-05" db="EMBL/GenBank/DDBJ databases">
        <title>Comparative analysis highlights variable genome content of wheat rusts and divergence of the mating loci.</title>
        <authorList>
            <person name="Cuomo C.A."/>
            <person name="Bakkeren G."/>
            <person name="Szabo L."/>
            <person name="Khalil H."/>
            <person name="Joly D."/>
            <person name="Goldberg J."/>
            <person name="Young S."/>
            <person name="Zeng Q."/>
            <person name="Fellers J."/>
        </authorList>
    </citation>
    <scope>NUCLEOTIDE SEQUENCE [LARGE SCALE GENOMIC DNA]</scope>
    <source>
        <strain evidence="1">1-1 BBBD Race 1</strain>
    </source>
</reference>
<accession>A0A180G479</accession>
<reference evidence="2 3" key="3">
    <citation type="journal article" date="2017" name="G3 (Bethesda)">
        <title>Comparative analysis highlights variable genome content of wheat rusts and divergence of the mating loci.</title>
        <authorList>
            <person name="Cuomo C.A."/>
            <person name="Bakkeren G."/>
            <person name="Khalil H.B."/>
            <person name="Panwar V."/>
            <person name="Joly D."/>
            <person name="Linning R."/>
            <person name="Sakthikumar S."/>
            <person name="Song X."/>
            <person name="Adiconis X."/>
            <person name="Fan L."/>
            <person name="Goldberg J.M."/>
            <person name="Levin J.Z."/>
            <person name="Young S."/>
            <person name="Zeng Q."/>
            <person name="Anikster Y."/>
            <person name="Bruce M."/>
            <person name="Wang M."/>
            <person name="Yin C."/>
            <person name="McCallum B."/>
            <person name="Szabo L.J."/>
            <person name="Hulbert S."/>
            <person name="Chen X."/>
            <person name="Fellers J.P."/>
        </authorList>
    </citation>
    <scope>NUCLEOTIDE SEQUENCE</scope>
    <source>
        <strain evidence="3">Isolate 1-1 / race 1 (BBBD)</strain>
        <strain evidence="2">isolate 1-1 / race 1 (BBBD)</strain>
    </source>
</reference>
<gene>
    <name evidence="1" type="ORF">PTTG_29445</name>
</gene>
<proteinExistence type="predicted"/>
<dbReference type="OrthoDB" id="2506420at2759"/>
<evidence type="ECO:0000313" key="2">
    <source>
        <dbReference type="EnsemblFungi" id="PTTG_29445-t43_1-p1"/>
    </source>
</evidence>
<reference evidence="1" key="1">
    <citation type="submission" date="2009-11" db="EMBL/GenBank/DDBJ databases">
        <authorList>
            <consortium name="The Broad Institute Genome Sequencing Platform"/>
            <person name="Ward D."/>
            <person name="Feldgarden M."/>
            <person name="Earl A."/>
            <person name="Young S.K."/>
            <person name="Zeng Q."/>
            <person name="Koehrsen M."/>
            <person name="Alvarado L."/>
            <person name="Berlin A."/>
            <person name="Bochicchio J."/>
            <person name="Borenstein D."/>
            <person name="Chapman S.B."/>
            <person name="Chen Z."/>
            <person name="Engels R."/>
            <person name="Freedman E."/>
            <person name="Gellesch M."/>
            <person name="Goldberg J."/>
            <person name="Griggs A."/>
            <person name="Gujja S."/>
            <person name="Heilman E."/>
            <person name="Heiman D."/>
            <person name="Hepburn T."/>
            <person name="Howarth C."/>
            <person name="Jen D."/>
            <person name="Larson L."/>
            <person name="Lewis B."/>
            <person name="Mehta T."/>
            <person name="Park D."/>
            <person name="Pearson M."/>
            <person name="Roberts A."/>
            <person name="Saif S."/>
            <person name="Shea T."/>
            <person name="Shenoy N."/>
            <person name="Sisk P."/>
            <person name="Stolte C."/>
            <person name="Sykes S."/>
            <person name="Thomson T."/>
            <person name="Walk T."/>
            <person name="White J."/>
            <person name="Yandava C."/>
            <person name="Izard J."/>
            <person name="Baranova O.V."/>
            <person name="Blanton J.M."/>
            <person name="Tanner A.C."/>
            <person name="Dewhirst F.E."/>
            <person name="Haas B."/>
            <person name="Nusbaum C."/>
            <person name="Birren B."/>
        </authorList>
    </citation>
    <scope>NUCLEOTIDE SEQUENCE [LARGE SCALE GENOMIC DNA]</scope>
    <source>
        <strain evidence="1">1-1 BBBD Race 1</strain>
    </source>
</reference>
<evidence type="ECO:0000313" key="1">
    <source>
        <dbReference type="EMBL" id="OAV87400.1"/>
    </source>
</evidence>
<dbReference type="EMBL" id="ADAS02000426">
    <property type="protein sequence ID" value="OAV87400.1"/>
    <property type="molecule type" value="Genomic_DNA"/>
</dbReference>
<reference evidence="2" key="4">
    <citation type="submission" date="2025-05" db="UniProtKB">
        <authorList>
            <consortium name="EnsemblFungi"/>
        </authorList>
    </citation>
    <scope>IDENTIFICATION</scope>
    <source>
        <strain evidence="2">isolate 1-1 / race 1 (BBBD)</strain>
    </source>
</reference>
<keyword evidence="3" id="KW-1185">Reference proteome</keyword>
<organism evidence="1">
    <name type="scientific">Puccinia triticina (isolate 1-1 / race 1 (BBBD))</name>
    <name type="common">Brown leaf rust fungus</name>
    <dbReference type="NCBI Taxonomy" id="630390"/>
    <lineage>
        <taxon>Eukaryota</taxon>
        <taxon>Fungi</taxon>
        <taxon>Dikarya</taxon>
        <taxon>Basidiomycota</taxon>
        <taxon>Pucciniomycotina</taxon>
        <taxon>Pucciniomycetes</taxon>
        <taxon>Pucciniales</taxon>
        <taxon>Pucciniaceae</taxon>
        <taxon>Puccinia</taxon>
    </lineage>
</organism>
<dbReference type="PANTHER" id="PTHR47501">
    <property type="entry name" value="TRANSPOSASE-RELATED"/>
    <property type="match status" value="1"/>
</dbReference>
<sequence>MAKFLKNTSFDNRTLNQIVVMWLIRSSLPWMRIEDRLLGIAFDYARKGITLYSRTWAAEEAHRLYLNLKAK</sequence>
<dbReference type="VEuPathDB" id="FungiDB:PTTG_29445"/>